<proteinExistence type="predicted"/>
<name>A0ACA9L243_9GLOM</name>
<sequence length="399" mass="45730">MSGKNLPVLPAGLAEMDHPLDRQEHRSFIRQLTSRNVKRKERGEKTFSLIKKLRFGLYFGEQTRLEDFAANKSTFANADVIAICYDRSKPETLHNAIYKSEQRVSTRQGEEAARQIGAVAYIEWTAGIDEPLRVMKELMCLPPRPPRTNKAPCTLISISWNQETGGKQFDPAVDVNTKRRGLFPKKRWSNGYGVKHGLVERDDGRCQSVQFSFVAWRSVILKTFPSQLPVTYSPIFPDGSLKPPPKQEQHHKRYRSIRQRLPPLFSHPQPIQEEYRVEKENKRISSNISFNQYWGNQSHQEDFITSAWAFTHVDVIAICYDRSKPETLHNAIYKVFGYLYPFNDKPVSDKGKQNALTNEDADLVSTQEGEEAARQIGAVAYIEWTRGDQSRLAATETLL</sequence>
<evidence type="ECO:0000313" key="1">
    <source>
        <dbReference type="EMBL" id="CAG8506703.1"/>
    </source>
</evidence>
<keyword evidence="2" id="KW-1185">Reference proteome</keyword>
<evidence type="ECO:0000313" key="2">
    <source>
        <dbReference type="Proteomes" id="UP000789525"/>
    </source>
</evidence>
<comment type="caution">
    <text evidence="1">The sequence shown here is derived from an EMBL/GenBank/DDBJ whole genome shotgun (WGS) entry which is preliminary data.</text>
</comment>
<reference evidence="1" key="1">
    <citation type="submission" date="2021-06" db="EMBL/GenBank/DDBJ databases">
        <authorList>
            <person name="Kallberg Y."/>
            <person name="Tangrot J."/>
            <person name="Rosling A."/>
        </authorList>
    </citation>
    <scope>NUCLEOTIDE SEQUENCE</scope>
    <source>
        <strain evidence="1">CL356</strain>
    </source>
</reference>
<dbReference type="Proteomes" id="UP000789525">
    <property type="component" value="Unassembled WGS sequence"/>
</dbReference>
<feature type="non-terminal residue" evidence="1">
    <location>
        <position position="399"/>
    </location>
</feature>
<protein>
    <submittedName>
        <fullName evidence="1">1538_t:CDS:1</fullName>
    </submittedName>
</protein>
<organism evidence="1 2">
    <name type="scientific">Acaulospora colombiana</name>
    <dbReference type="NCBI Taxonomy" id="27376"/>
    <lineage>
        <taxon>Eukaryota</taxon>
        <taxon>Fungi</taxon>
        <taxon>Fungi incertae sedis</taxon>
        <taxon>Mucoromycota</taxon>
        <taxon>Glomeromycotina</taxon>
        <taxon>Glomeromycetes</taxon>
        <taxon>Diversisporales</taxon>
        <taxon>Acaulosporaceae</taxon>
        <taxon>Acaulospora</taxon>
    </lineage>
</organism>
<dbReference type="EMBL" id="CAJVPT010004322">
    <property type="protein sequence ID" value="CAG8506703.1"/>
    <property type="molecule type" value="Genomic_DNA"/>
</dbReference>
<gene>
    <name evidence="1" type="ORF">ACOLOM_LOCUS3038</name>
</gene>
<accession>A0ACA9L243</accession>